<evidence type="ECO:0000313" key="4">
    <source>
        <dbReference type="Proteomes" id="UP001176961"/>
    </source>
</evidence>
<dbReference type="Proteomes" id="UP001176961">
    <property type="component" value="Unassembled WGS sequence"/>
</dbReference>
<keyword evidence="1" id="KW-0732">Signal</keyword>
<organism evidence="3 4">
    <name type="scientific">Cylicocyclus nassatus</name>
    <name type="common">Nematode worm</name>
    <dbReference type="NCBI Taxonomy" id="53992"/>
    <lineage>
        <taxon>Eukaryota</taxon>
        <taxon>Metazoa</taxon>
        <taxon>Ecdysozoa</taxon>
        <taxon>Nematoda</taxon>
        <taxon>Chromadorea</taxon>
        <taxon>Rhabditida</taxon>
        <taxon>Rhabditina</taxon>
        <taxon>Rhabditomorpha</taxon>
        <taxon>Strongyloidea</taxon>
        <taxon>Strongylidae</taxon>
        <taxon>Cylicocyclus</taxon>
    </lineage>
</organism>
<evidence type="ECO:0000256" key="1">
    <source>
        <dbReference type="SAM" id="SignalP"/>
    </source>
</evidence>
<dbReference type="SUPFAM" id="SSF53300">
    <property type="entry name" value="vWA-like"/>
    <property type="match status" value="1"/>
</dbReference>
<dbReference type="EMBL" id="CATQJL010000223">
    <property type="protein sequence ID" value="CAJ0598514.1"/>
    <property type="molecule type" value="Genomic_DNA"/>
</dbReference>
<feature type="chain" id="PRO_5041406521" description="VWFA domain-containing protein" evidence="1">
    <location>
        <begin position="23"/>
        <end position="652"/>
    </location>
</feature>
<dbReference type="PROSITE" id="PS50234">
    <property type="entry name" value="VWFA"/>
    <property type="match status" value="1"/>
</dbReference>
<dbReference type="Gene3D" id="3.40.50.410">
    <property type="entry name" value="von Willebrand factor, type A domain"/>
    <property type="match status" value="1"/>
</dbReference>
<comment type="caution">
    <text evidence="3">The sequence shown here is derived from an EMBL/GenBank/DDBJ whole genome shotgun (WGS) entry which is preliminary data.</text>
</comment>
<keyword evidence="4" id="KW-1185">Reference proteome</keyword>
<feature type="domain" description="VWFA" evidence="2">
    <location>
        <begin position="447"/>
        <end position="648"/>
    </location>
</feature>
<dbReference type="AlphaFoldDB" id="A0AA36GUU0"/>
<sequence length="652" mass="74899">MFVKVLLAGYIHLLHIYLLSHAGTFETLCITPFQFGKGELKGLECKVTYQMQTNSEAAAKDVCEALSPFDVQKSTAGFPTTCTYEKTHQCKIQEISLYDYCIVVKNRTEFSPEACGENYTLFTIQNQAEHKWISVFLHTQYFEFWTGNEKDGYLKPSSSGQVKLDTSSMRIKLRVGTAIEDVRKGKAYFELPQKKLFHLCARPAQAFMSTVNQMRETFQALGLTSGQATDHFNKSRPFTYMSLMLPVAGVAKYYPDVHRLQEACKLMPHGYVASLNDYIDNKEFESLRTMFPHGSYRTTAARNPIFYIIQKKCHRDPNQDVYKSSNYWYYDPSNVSAMILEEHWENQYPSLLCSDMPRTTIAMRRAYVDMPAFARLALICSYGNPPNLPPLRPEEQCSKRAIYKNGKCQCVDPKKDAKILDPVHYGHYPEALFCLDCGGVDNAETRAVVFIVDNTDSVPRSGWDRQKLWLKEIVDAVGNIQAGVMVLRFDSYVSINVGDSKNPDWRREFDNWVATHKWADAYDRHVGIAFRRAIEELDKVQDPKIGKYVVFISDGHSDKCWRGVLPFLWDRCKDVRTDPSGQYEIEMANKIWDKGYKLVYIMVGNYYLEDEHASKKVEQVTRGFSNLIRVARYDMIDASITEAVLNIICRNV</sequence>
<name>A0AA36GUU0_CYLNA</name>
<evidence type="ECO:0000259" key="2">
    <source>
        <dbReference type="PROSITE" id="PS50234"/>
    </source>
</evidence>
<feature type="signal peptide" evidence="1">
    <location>
        <begin position="1"/>
        <end position="22"/>
    </location>
</feature>
<protein>
    <recommendedName>
        <fullName evidence="2">VWFA domain-containing protein</fullName>
    </recommendedName>
</protein>
<dbReference type="InterPro" id="IPR002035">
    <property type="entry name" value="VWF_A"/>
</dbReference>
<accession>A0AA36GUU0</accession>
<proteinExistence type="predicted"/>
<evidence type="ECO:0000313" key="3">
    <source>
        <dbReference type="EMBL" id="CAJ0598514.1"/>
    </source>
</evidence>
<dbReference type="InterPro" id="IPR036465">
    <property type="entry name" value="vWFA_dom_sf"/>
</dbReference>
<dbReference type="CDD" id="cd00198">
    <property type="entry name" value="vWFA"/>
    <property type="match status" value="1"/>
</dbReference>
<reference evidence="3" key="1">
    <citation type="submission" date="2023-07" db="EMBL/GenBank/DDBJ databases">
        <authorList>
            <consortium name="CYATHOMIX"/>
        </authorList>
    </citation>
    <scope>NUCLEOTIDE SEQUENCE</scope>
    <source>
        <strain evidence="3">N/A</strain>
    </source>
</reference>
<gene>
    <name evidence="3" type="ORF">CYNAS_LOCUS10497</name>
</gene>